<reference evidence="1" key="1">
    <citation type="submission" date="2021-11" db="EMBL/GenBank/DDBJ databases">
        <title>Streptomyces corallinus and Kineosporia corallina sp. nov., two new coral-derived marine actinobacteria.</title>
        <authorList>
            <person name="Buangrab K."/>
            <person name="Sutthacheep M."/>
            <person name="Yeemin T."/>
            <person name="Harunari E."/>
            <person name="Igarashi Y."/>
            <person name="Sripreechasak P."/>
            <person name="Kanchanasin P."/>
            <person name="Tanasupawat S."/>
            <person name="Phongsopitanun W."/>
        </authorList>
    </citation>
    <scope>NUCLEOTIDE SEQUENCE</scope>
    <source>
        <strain evidence="1">JCM 31032</strain>
    </source>
</reference>
<evidence type="ECO:0000313" key="2">
    <source>
        <dbReference type="Proteomes" id="UP001138997"/>
    </source>
</evidence>
<proteinExistence type="predicted"/>
<dbReference type="EMBL" id="JAJOMB010000025">
    <property type="protein sequence ID" value="MCD5315904.1"/>
    <property type="molecule type" value="Genomic_DNA"/>
</dbReference>
<gene>
    <name evidence="1" type="ORF">LR394_33920</name>
</gene>
<keyword evidence="2" id="KW-1185">Reference proteome</keyword>
<name>A0A9X1NLS3_9ACTN</name>
<dbReference type="Proteomes" id="UP001138997">
    <property type="component" value="Unassembled WGS sequence"/>
</dbReference>
<sequence length="133" mass="14756">MTDDAPRERAWYAVRCVFQSGWPPASEASCDARAYEERITLWRALSADDAIERAQAEAREYAATITEHPDTYLGLAQSYRLFDEPADGAEIFSLVRLSDLAAEQYLDRHFDTGQECQKAVAEDDGGGFGADLA</sequence>
<organism evidence="1 2">
    <name type="scientific">Kineosporia babensis</name>
    <dbReference type="NCBI Taxonomy" id="499548"/>
    <lineage>
        <taxon>Bacteria</taxon>
        <taxon>Bacillati</taxon>
        <taxon>Actinomycetota</taxon>
        <taxon>Actinomycetes</taxon>
        <taxon>Kineosporiales</taxon>
        <taxon>Kineosporiaceae</taxon>
        <taxon>Kineosporia</taxon>
    </lineage>
</organism>
<protein>
    <submittedName>
        <fullName evidence="1">DUF4288 domain-containing protein</fullName>
    </submittedName>
</protein>
<comment type="caution">
    <text evidence="1">The sequence shown here is derived from an EMBL/GenBank/DDBJ whole genome shotgun (WGS) entry which is preliminary data.</text>
</comment>
<dbReference type="AlphaFoldDB" id="A0A9X1NLS3"/>
<dbReference type="InterPro" id="IPR025630">
    <property type="entry name" value="DUF4288"/>
</dbReference>
<dbReference type="Pfam" id="PF14119">
    <property type="entry name" value="DUF4288"/>
    <property type="match status" value="1"/>
</dbReference>
<accession>A0A9X1NLS3</accession>
<evidence type="ECO:0000313" key="1">
    <source>
        <dbReference type="EMBL" id="MCD5315904.1"/>
    </source>
</evidence>
<dbReference type="RefSeq" id="WP_231448724.1">
    <property type="nucleotide sequence ID" value="NZ_JAJOMB010000025.1"/>
</dbReference>